<dbReference type="EMBL" id="CADCUX010000272">
    <property type="protein sequence ID" value="CAA9406911.1"/>
    <property type="molecule type" value="Genomic_DNA"/>
</dbReference>
<name>A0A6J4PA64_9BURK</name>
<reference evidence="2" key="1">
    <citation type="submission" date="2020-02" db="EMBL/GenBank/DDBJ databases">
        <authorList>
            <person name="Meier V. D."/>
        </authorList>
    </citation>
    <scope>NUCLEOTIDE SEQUENCE</scope>
    <source>
        <strain evidence="2">AVDCRST_MAG51</strain>
    </source>
</reference>
<evidence type="ECO:0000313" key="2">
    <source>
        <dbReference type="EMBL" id="CAA9406911.1"/>
    </source>
</evidence>
<feature type="compositionally biased region" description="Basic residues" evidence="1">
    <location>
        <begin position="204"/>
        <end position="218"/>
    </location>
</feature>
<feature type="non-terminal residue" evidence="2">
    <location>
        <position position="1"/>
    </location>
</feature>
<keyword evidence="2" id="KW-0547">Nucleotide-binding</keyword>
<accession>A0A6J4PA64</accession>
<feature type="non-terminal residue" evidence="2">
    <location>
        <position position="243"/>
    </location>
</feature>
<sequence>DRRAPPAAAGHHQALPVGGGQRWHLAVGAARPDARGARGERRRQVHADEDHLRLGQARRRPGTVEWRDGAGAQPAGGAGAGHQHGVPAFQPVRHPDRGRERLARPGQASAAGRSGPADRGQGGGVRAARGPGPAGAHAVGGRDAAGRDHPGAAHRPAPADPGRADLGADPAGGRQAVRGAAQAGLGRLQHPVHQPQAARDPRAVRRLHRAARRQGHVRVRPEAGEQCIAQPDDDRRRAAQAAA</sequence>
<gene>
    <name evidence="2" type="ORF">AVDCRST_MAG51-1247</name>
</gene>
<proteinExistence type="predicted"/>
<evidence type="ECO:0000256" key="1">
    <source>
        <dbReference type="SAM" id="MobiDB-lite"/>
    </source>
</evidence>
<dbReference type="GO" id="GO:0005524">
    <property type="term" value="F:ATP binding"/>
    <property type="evidence" value="ECO:0007669"/>
    <property type="project" value="UniProtKB-KW"/>
</dbReference>
<feature type="compositionally biased region" description="Low complexity" evidence="1">
    <location>
        <begin position="126"/>
        <end position="142"/>
    </location>
</feature>
<protein>
    <submittedName>
        <fullName evidence="2">Nucleoside ABC transporter, ATP-binding protein</fullName>
    </submittedName>
</protein>
<keyword evidence="2" id="KW-0067">ATP-binding</keyword>
<feature type="compositionally biased region" description="Basic and acidic residues" evidence="1">
    <location>
        <begin position="93"/>
        <end position="103"/>
    </location>
</feature>
<dbReference type="AlphaFoldDB" id="A0A6J4PA64"/>
<feature type="region of interest" description="Disordered" evidence="1">
    <location>
        <begin position="1"/>
        <end position="243"/>
    </location>
</feature>
<organism evidence="2">
    <name type="scientific">uncultured Ramlibacter sp</name>
    <dbReference type="NCBI Taxonomy" id="260755"/>
    <lineage>
        <taxon>Bacteria</taxon>
        <taxon>Pseudomonadati</taxon>
        <taxon>Pseudomonadota</taxon>
        <taxon>Betaproteobacteria</taxon>
        <taxon>Burkholderiales</taxon>
        <taxon>Comamonadaceae</taxon>
        <taxon>Ramlibacter</taxon>
        <taxon>environmental samples</taxon>
    </lineage>
</organism>
<feature type="compositionally biased region" description="Low complexity" evidence="1">
    <location>
        <begin position="171"/>
        <end position="189"/>
    </location>
</feature>